<evidence type="ECO:0000313" key="3">
    <source>
        <dbReference type="Proteomes" id="UP000654075"/>
    </source>
</evidence>
<accession>A0A813DVY1</accession>
<evidence type="ECO:0000313" key="2">
    <source>
        <dbReference type="EMBL" id="CAE8592154.1"/>
    </source>
</evidence>
<evidence type="ECO:0000256" key="1">
    <source>
        <dbReference type="SAM" id="MobiDB-lite"/>
    </source>
</evidence>
<keyword evidence="3" id="KW-1185">Reference proteome</keyword>
<dbReference type="EMBL" id="CAJNNV010005503">
    <property type="protein sequence ID" value="CAE8592154.1"/>
    <property type="molecule type" value="Genomic_DNA"/>
</dbReference>
<name>A0A813DVY1_POLGL</name>
<protein>
    <submittedName>
        <fullName evidence="2">Uncharacterized protein</fullName>
    </submittedName>
</protein>
<gene>
    <name evidence="2" type="ORF">PGLA1383_LOCUS10811</name>
</gene>
<organism evidence="2 3">
    <name type="scientific">Polarella glacialis</name>
    <name type="common">Dinoflagellate</name>
    <dbReference type="NCBI Taxonomy" id="89957"/>
    <lineage>
        <taxon>Eukaryota</taxon>
        <taxon>Sar</taxon>
        <taxon>Alveolata</taxon>
        <taxon>Dinophyceae</taxon>
        <taxon>Suessiales</taxon>
        <taxon>Suessiaceae</taxon>
        <taxon>Polarella</taxon>
    </lineage>
</organism>
<dbReference type="AlphaFoldDB" id="A0A813DVY1"/>
<comment type="caution">
    <text evidence="2">The sequence shown here is derived from an EMBL/GenBank/DDBJ whole genome shotgun (WGS) entry which is preliminary data.</text>
</comment>
<dbReference type="Proteomes" id="UP000654075">
    <property type="component" value="Unassembled WGS sequence"/>
</dbReference>
<feature type="region of interest" description="Disordered" evidence="1">
    <location>
        <begin position="21"/>
        <end position="45"/>
    </location>
</feature>
<proteinExistence type="predicted"/>
<dbReference type="OrthoDB" id="202851at2759"/>
<sequence>MLKKGSAVSALKKKICKKSCDKKRPKLSSWKDEPFSPRDEKEVETEDMIEKMKLETGMGMKMYKREDMMSMSEGDMETMAAREAFSSERQAAQMEAKQQDL</sequence>
<feature type="compositionally biased region" description="Basic and acidic residues" evidence="1">
    <location>
        <begin position="29"/>
        <end position="41"/>
    </location>
</feature>
<reference evidence="2" key="1">
    <citation type="submission" date="2021-02" db="EMBL/GenBank/DDBJ databases">
        <authorList>
            <person name="Dougan E. K."/>
            <person name="Rhodes N."/>
            <person name="Thang M."/>
            <person name="Chan C."/>
        </authorList>
    </citation>
    <scope>NUCLEOTIDE SEQUENCE</scope>
</reference>